<dbReference type="Proteomes" id="UP001189429">
    <property type="component" value="Unassembled WGS sequence"/>
</dbReference>
<proteinExistence type="predicted"/>
<feature type="non-terminal residue" evidence="2">
    <location>
        <position position="1"/>
    </location>
</feature>
<evidence type="ECO:0000256" key="1">
    <source>
        <dbReference type="SAM" id="MobiDB-lite"/>
    </source>
</evidence>
<organism evidence="2 3">
    <name type="scientific">Prorocentrum cordatum</name>
    <dbReference type="NCBI Taxonomy" id="2364126"/>
    <lineage>
        <taxon>Eukaryota</taxon>
        <taxon>Sar</taxon>
        <taxon>Alveolata</taxon>
        <taxon>Dinophyceae</taxon>
        <taxon>Prorocentrales</taxon>
        <taxon>Prorocentraceae</taxon>
        <taxon>Prorocentrum</taxon>
    </lineage>
</organism>
<reference evidence="2" key="1">
    <citation type="submission" date="2023-10" db="EMBL/GenBank/DDBJ databases">
        <authorList>
            <person name="Chen Y."/>
            <person name="Shah S."/>
            <person name="Dougan E. K."/>
            <person name="Thang M."/>
            <person name="Chan C."/>
        </authorList>
    </citation>
    <scope>NUCLEOTIDE SEQUENCE [LARGE SCALE GENOMIC DNA]</scope>
</reference>
<evidence type="ECO:0000313" key="2">
    <source>
        <dbReference type="EMBL" id="CAK0793512.1"/>
    </source>
</evidence>
<gene>
    <name evidence="2" type="ORF">PCOR1329_LOCUS3793</name>
</gene>
<sequence length="273" mass="30277">GHADAGARAGALAAPRGRRGGAPRARRPRRGRRARAAGAGRAALGRGLPGGAARLGVRRRYEDPGRRLFVLLCQRSGREVGFSTYGHLTYEEALEQELEVPGVDGLVGFSKHADLTYEEALEQEPGFCKWVLWESQKDDASEILMDFAEWLQKQGVSPMRSGLVGFSKHADLTYEEALEQEPGFCNWVLRESQKDNARGRLMDFAEWLQKQGVSPMRSGLVGFSKHAVLTYEEALEQEPGFCKWVLRESQKDGASEILMDFAEWLQKQGVSGP</sequence>
<feature type="compositionally biased region" description="Basic residues" evidence="1">
    <location>
        <begin position="16"/>
        <end position="35"/>
    </location>
</feature>
<evidence type="ECO:0000313" key="3">
    <source>
        <dbReference type="Proteomes" id="UP001189429"/>
    </source>
</evidence>
<protein>
    <submittedName>
        <fullName evidence="2">Uncharacterized protein</fullName>
    </submittedName>
</protein>
<accession>A0ABN9PKH2</accession>
<dbReference type="EMBL" id="CAUYUJ010000984">
    <property type="protein sequence ID" value="CAK0793512.1"/>
    <property type="molecule type" value="Genomic_DNA"/>
</dbReference>
<name>A0ABN9PKH2_9DINO</name>
<comment type="caution">
    <text evidence="2">The sequence shown here is derived from an EMBL/GenBank/DDBJ whole genome shotgun (WGS) entry which is preliminary data.</text>
</comment>
<feature type="compositionally biased region" description="Low complexity" evidence="1">
    <location>
        <begin position="1"/>
        <end position="15"/>
    </location>
</feature>
<feature type="region of interest" description="Disordered" evidence="1">
    <location>
        <begin position="1"/>
        <end position="41"/>
    </location>
</feature>
<keyword evidence="3" id="KW-1185">Reference proteome</keyword>